<dbReference type="Proteomes" id="UP001624684">
    <property type="component" value="Unassembled WGS sequence"/>
</dbReference>
<keyword evidence="2" id="KW-1185">Reference proteome</keyword>
<gene>
    <name evidence="1" type="ORF">ACJHVH_04550</name>
</gene>
<proteinExistence type="predicted"/>
<evidence type="ECO:0000313" key="1">
    <source>
        <dbReference type="EMBL" id="MFL1732267.1"/>
    </source>
</evidence>
<sequence length="89" mass="10757">MNYMQHPSNKTEKRFSLYCSYDECLRNGVEIIGVNYHRPKSEQRNAMHFRENERFSHHGKYFQKMWRQKIGMLMKAKKSIFLGKNAIVI</sequence>
<protein>
    <submittedName>
        <fullName evidence="1">Uncharacterized protein</fullName>
    </submittedName>
</protein>
<name>A0ABW8U9V1_9GAMM</name>
<evidence type="ECO:0000313" key="2">
    <source>
        <dbReference type="Proteomes" id="UP001624684"/>
    </source>
</evidence>
<dbReference type="RefSeq" id="WP_407068932.1">
    <property type="nucleotide sequence ID" value="NZ_JBJJXE010000005.1"/>
</dbReference>
<dbReference type="EMBL" id="JBJJXE010000005">
    <property type="protein sequence ID" value="MFL1732267.1"/>
    <property type="molecule type" value="Genomic_DNA"/>
</dbReference>
<comment type="caution">
    <text evidence="1">The sequence shown here is derived from an EMBL/GenBank/DDBJ whole genome shotgun (WGS) entry which is preliminary data.</text>
</comment>
<organism evidence="1 2">
    <name type="scientific">Moraxella oculi</name>
    <dbReference type="NCBI Taxonomy" id="2940516"/>
    <lineage>
        <taxon>Bacteria</taxon>
        <taxon>Pseudomonadati</taxon>
        <taxon>Pseudomonadota</taxon>
        <taxon>Gammaproteobacteria</taxon>
        <taxon>Moraxellales</taxon>
        <taxon>Moraxellaceae</taxon>
        <taxon>Moraxella</taxon>
    </lineage>
</organism>
<reference evidence="1 2" key="1">
    <citation type="submission" date="2024-11" db="EMBL/GenBank/DDBJ databases">
        <title>First Report of Moraxella oculi in Brazil in an Infectious Bovine Keratoconjunctivitis Outbreak.</title>
        <authorList>
            <person name="Carvalho C.V."/>
            <person name="Domingues R."/>
            <person name="Coutinho C."/>
            <person name="Honorio N.T.B.S."/>
            <person name="Faza D.R.L.R."/>
            <person name="Carvalho W.A."/>
            <person name="Machado A.B.F."/>
            <person name="Martins M.F."/>
            <person name="Gaspar E.B."/>
        </authorList>
    </citation>
    <scope>NUCLEOTIDE SEQUENCE [LARGE SCALE GENOMIC DNA]</scope>
    <source>
        <strain evidence="1 2">2117LE</strain>
    </source>
</reference>
<accession>A0ABW8U9V1</accession>